<evidence type="ECO:0000313" key="2">
    <source>
        <dbReference type="EMBL" id="SEK64229.1"/>
    </source>
</evidence>
<dbReference type="InterPro" id="IPR002716">
    <property type="entry name" value="PIN_dom"/>
</dbReference>
<dbReference type="InterPro" id="IPR029060">
    <property type="entry name" value="PIN-like_dom_sf"/>
</dbReference>
<dbReference type="Gene3D" id="3.40.50.1010">
    <property type="entry name" value="5'-nuclease"/>
    <property type="match status" value="1"/>
</dbReference>
<dbReference type="STRING" id="332977.SAMN05421740_102314"/>
<feature type="domain" description="PIN" evidence="1">
    <location>
        <begin position="4"/>
        <end position="122"/>
    </location>
</feature>
<dbReference type="SUPFAM" id="SSF88723">
    <property type="entry name" value="PIN domain-like"/>
    <property type="match status" value="1"/>
</dbReference>
<dbReference type="OrthoDB" id="9798990at2"/>
<dbReference type="InterPro" id="IPR041705">
    <property type="entry name" value="PIN_Sll0205"/>
</dbReference>
<evidence type="ECO:0000313" key="3">
    <source>
        <dbReference type="Proteomes" id="UP000198916"/>
    </source>
</evidence>
<dbReference type="InterPro" id="IPR052919">
    <property type="entry name" value="TA_system_RNase"/>
</dbReference>
<evidence type="ECO:0000259" key="1">
    <source>
        <dbReference type="Pfam" id="PF01850"/>
    </source>
</evidence>
<dbReference type="AlphaFoldDB" id="A0A1H7IP26"/>
<proteinExistence type="predicted"/>
<gene>
    <name evidence="2" type="ORF">SAMN05421740_102314</name>
</gene>
<organism evidence="2 3">
    <name type="scientific">Parapedobacter koreensis</name>
    <dbReference type="NCBI Taxonomy" id="332977"/>
    <lineage>
        <taxon>Bacteria</taxon>
        <taxon>Pseudomonadati</taxon>
        <taxon>Bacteroidota</taxon>
        <taxon>Sphingobacteriia</taxon>
        <taxon>Sphingobacteriales</taxon>
        <taxon>Sphingobacteriaceae</taxon>
        <taxon>Parapedobacter</taxon>
    </lineage>
</organism>
<sequence>MGQYLLDTHTLLWLHDDSPRLSKPAKSIILDSTNDLHVSIASFWEITIKKSLGKLAVTYSLNELYEACITSGIIILPIQLSNLIKLEGLGFYHKDPFDRLIAAAAIDADMTVISLDPNIAKYPLKTIW</sequence>
<dbReference type="Pfam" id="PF01850">
    <property type="entry name" value="PIN"/>
    <property type="match status" value="1"/>
</dbReference>
<dbReference type="Proteomes" id="UP000198916">
    <property type="component" value="Unassembled WGS sequence"/>
</dbReference>
<dbReference type="CDD" id="cd09872">
    <property type="entry name" value="PIN_Sll0205-like"/>
    <property type="match status" value="1"/>
</dbReference>
<protein>
    <submittedName>
        <fullName evidence="2">PIN domain nuclease, a component of toxin-antitoxin system (PIN domain)</fullName>
    </submittedName>
</protein>
<reference evidence="3" key="1">
    <citation type="submission" date="2016-10" db="EMBL/GenBank/DDBJ databases">
        <authorList>
            <person name="Varghese N."/>
            <person name="Submissions S."/>
        </authorList>
    </citation>
    <scope>NUCLEOTIDE SEQUENCE [LARGE SCALE GENOMIC DNA]</scope>
    <source>
        <strain evidence="3">Jip14</strain>
    </source>
</reference>
<keyword evidence="3" id="KW-1185">Reference proteome</keyword>
<name>A0A1H7IP26_9SPHI</name>
<dbReference type="RefSeq" id="WP_090603435.1">
    <property type="nucleotide sequence ID" value="NZ_FNZR01000002.1"/>
</dbReference>
<accession>A0A1H7IP26</accession>
<dbReference type="PANTHER" id="PTHR36173">
    <property type="entry name" value="RIBONUCLEASE VAPC16-RELATED"/>
    <property type="match status" value="1"/>
</dbReference>
<dbReference type="PANTHER" id="PTHR36173:SF2">
    <property type="entry name" value="RIBONUCLEASE VAPC16"/>
    <property type="match status" value="1"/>
</dbReference>
<dbReference type="EMBL" id="FNZR01000002">
    <property type="protein sequence ID" value="SEK64229.1"/>
    <property type="molecule type" value="Genomic_DNA"/>
</dbReference>